<comment type="caution">
    <text evidence="16">The sequence shown here is derived from an EMBL/GenBank/DDBJ whole genome shotgun (WGS) entry which is preliminary data.</text>
</comment>
<feature type="transmembrane region" description="Helical" evidence="14">
    <location>
        <begin position="242"/>
        <end position="263"/>
    </location>
</feature>
<gene>
    <name evidence="16" type="primary">Or51e2_0</name>
    <name evidence="16" type="ORF">N1851_025316</name>
</gene>
<keyword evidence="11" id="KW-0325">Glycoprotein</keyword>
<evidence type="ECO:0000256" key="4">
    <source>
        <dbReference type="ARBA" id="ARBA00022692"/>
    </source>
</evidence>
<sequence length="334" mass="37023">MEPWQGRNFSHSSFVFLGFPELGMHLRLLWLPFSVSYGCVLLGNFLLVYVIKNLESLHSPMYLLISALCLVDVLVVTAIVPRMLVGFLVESDEISLAGCLLQMFVAHFLSSLESTLLLAMALDRYVAICRPLRYSDIINSSMMVKLCVFALLRSGSIMLTLVALAGSLSFCHSNVILHCYCDHMALVSLACGDTQRSNAMGLAVIGCFVGMDISLIFFSYVKILQAVLRTPDGDRWKAFHTCGTHLMVMMCFYLVGSVTFLSHNLHIPIPTTANTFMGLAYILLPATVNPIIYGVRTKEIRNGFYKVFKIKANDIVALKVSSIKVSPIIVKESL</sequence>
<protein>
    <recommendedName>
        <fullName evidence="14">Olfactory receptor</fullName>
    </recommendedName>
</protein>
<reference evidence="16" key="1">
    <citation type="journal article" date="2023" name="Front. Mar. Sci.">
        <title>A new Merluccius polli reference genome to investigate the effects of global change in West African waters.</title>
        <authorList>
            <person name="Mateo J.L."/>
            <person name="Blanco-Fernandez C."/>
            <person name="Garcia-Vazquez E."/>
            <person name="Machado-Schiaffino G."/>
        </authorList>
    </citation>
    <scope>NUCLEOTIDE SEQUENCE</scope>
    <source>
        <strain evidence="16">C29</strain>
        <tissue evidence="16">Fin</tissue>
    </source>
</reference>
<evidence type="ECO:0000256" key="6">
    <source>
        <dbReference type="ARBA" id="ARBA00022989"/>
    </source>
</evidence>
<feature type="transmembrane region" description="Helical" evidence="14">
    <location>
        <begin position="100"/>
        <end position="122"/>
    </location>
</feature>
<dbReference type="PRINTS" id="PR00237">
    <property type="entry name" value="GPCRRHODOPSN"/>
</dbReference>
<feature type="transmembrane region" description="Helical" evidence="14">
    <location>
        <begin position="275"/>
        <end position="295"/>
    </location>
</feature>
<dbReference type="PROSITE" id="PS50262">
    <property type="entry name" value="G_PROTEIN_RECEP_F1_2"/>
    <property type="match status" value="1"/>
</dbReference>
<dbReference type="Proteomes" id="UP001174136">
    <property type="component" value="Unassembled WGS sequence"/>
</dbReference>
<accession>A0AA47MDZ3</accession>
<proteinExistence type="inferred from homology"/>
<feature type="transmembrane region" description="Helical" evidence="14">
    <location>
        <begin position="62"/>
        <end position="80"/>
    </location>
</feature>
<keyword evidence="4 13" id="KW-0812">Transmembrane</keyword>
<evidence type="ECO:0000256" key="1">
    <source>
        <dbReference type="ARBA" id="ARBA00004651"/>
    </source>
</evidence>
<dbReference type="FunFam" id="1.20.1070.10:FF:000024">
    <property type="entry name" value="Olfactory receptor"/>
    <property type="match status" value="1"/>
</dbReference>
<evidence type="ECO:0000313" key="16">
    <source>
        <dbReference type="EMBL" id="KAK0138369.1"/>
    </source>
</evidence>
<evidence type="ECO:0000256" key="14">
    <source>
        <dbReference type="RuleBase" id="RU363047"/>
    </source>
</evidence>
<evidence type="ECO:0000256" key="9">
    <source>
        <dbReference type="ARBA" id="ARBA00023157"/>
    </source>
</evidence>
<evidence type="ECO:0000256" key="12">
    <source>
        <dbReference type="ARBA" id="ARBA00023224"/>
    </source>
</evidence>
<dbReference type="Gene3D" id="1.20.1070.10">
    <property type="entry name" value="Rhodopsin 7-helix transmembrane proteins"/>
    <property type="match status" value="1"/>
</dbReference>
<name>A0AA47MDZ3_MERPO</name>
<keyword evidence="3 14" id="KW-0716">Sensory transduction</keyword>
<dbReference type="PANTHER" id="PTHR26450:SF429">
    <property type="entry name" value="OLFACTORY RECEPTOR"/>
    <property type="match status" value="1"/>
</dbReference>
<dbReference type="PANTHER" id="PTHR26450">
    <property type="entry name" value="OLFACTORY RECEPTOR 56B1-RELATED"/>
    <property type="match status" value="1"/>
</dbReference>
<evidence type="ECO:0000256" key="7">
    <source>
        <dbReference type="ARBA" id="ARBA00023040"/>
    </source>
</evidence>
<comment type="similarity">
    <text evidence="13">Belongs to the G-protein coupled receptor 1 family.</text>
</comment>
<evidence type="ECO:0000256" key="8">
    <source>
        <dbReference type="ARBA" id="ARBA00023136"/>
    </source>
</evidence>
<keyword evidence="9" id="KW-1015">Disulfide bond</keyword>
<evidence type="ECO:0000256" key="3">
    <source>
        <dbReference type="ARBA" id="ARBA00022606"/>
    </source>
</evidence>
<organism evidence="16 17">
    <name type="scientific">Merluccius polli</name>
    <name type="common">Benguela hake</name>
    <name type="synonym">Merluccius cadenati</name>
    <dbReference type="NCBI Taxonomy" id="89951"/>
    <lineage>
        <taxon>Eukaryota</taxon>
        <taxon>Metazoa</taxon>
        <taxon>Chordata</taxon>
        <taxon>Craniata</taxon>
        <taxon>Vertebrata</taxon>
        <taxon>Euteleostomi</taxon>
        <taxon>Actinopterygii</taxon>
        <taxon>Neopterygii</taxon>
        <taxon>Teleostei</taxon>
        <taxon>Neoteleostei</taxon>
        <taxon>Acanthomorphata</taxon>
        <taxon>Zeiogadaria</taxon>
        <taxon>Gadariae</taxon>
        <taxon>Gadiformes</taxon>
        <taxon>Gadoidei</taxon>
        <taxon>Merlucciidae</taxon>
        <taxon>Merluccius</taxon>
    </lineage>
</organism>
<evidence type="ECO:0000313" key="17">
    <source>
        <dbReference type="Proteomes" id="UP001174136"/>
    </source>
</evidence>
<dbReference type="PROSITE" id="PS00237">
    <property type="entry name" value="G_PROTEIN_RECEP_F1_1"/>
    <property type="match status" value="1"/>
</dbReference>
<keyword evidence="8 14" id="KW-0472">Membrane</keyword>
<dbReference type="PRINTS" id="PR00245">
    <property type="entry name" value="OLFACTORYR"/>
</dbReference>
<dbReference type="InterPro" id="IPR017452">
    <property type="entry name" value="GPCR_Rhodpsn_7TM"/>
</dbReference>
<keyword evidence="7 13" id="KW-0297">G-protein coupled receptor</keyword>
<dbReference type="InterPro" id="IPR050402">
    <property type="entry name" value="OR51/52/56-like"/>
</dbReference>
<dbReference type="GO" id="GO:0005886">
    <property type="term" value="C:plasma membrane"/>
    <property type="evidence" value="ECO:0007669"/>
    <property type="project" value="UniProtKB-SubCell"/>
</dbReference>
<feature type="transmembrane region" description="Helical" evidence="14">
    <location>
        <begin position="143"/>
        <end position="165"/>
    </location>
</feature>
<feature type="domain" description="G-protein coupled receptors family 1 profile" evidence="15">
    <location>
        <begin position="43"/>
        <end position="293"/>
    </location>
</feature>
<keyword evidence="6 14" id="KW-1133">Transmembrane helix</keyword>
<dbReference type="AlphaFoldDB" id="A0AA47MDZ3"/>
<evidence type="ECO:0000256" key="2">
    <source>
        <dbReference type="ARBA" id="ARBA00022475"/>
    </source>
</evidence>
<dbReference type="SUPFAM" id="SSF81321">
    <property type="entry name" value="Family A G protein-coupled receptor-like"/>
    <property type="match status" value="1"/>
</dbReference>
<feature type="transmembrane region" description="Helical" evidence="14">
    <location>
        <begin position="29"/>
        <end position="50"/>
    </location>
</feature>
<dbReference type="GO" id="GO:0004984">
    <property type="term" value="F:olfactory receptor activity"/>
    <property type="evidence" value="ECO:0007669"/>
    <property type="project" value="InterPro"/>
</dbReference>
<dbReference type="GO" id="GO:0004930">
    <property type="term" value="F:G protein-coupled receptor activity"/>
    <property type="evidence" value="ECO:0007669"/>
    <property type="project" value="UniProtKB-KW"/>
</dbReference>
<evidence type="ECO:0000256" key="13">
    <source>
        <dbReference type="RuleBase" id="RU000688"/>
    </source>
</evidence>
<dbReference type="Pfam" id="PF13853">
    <property type="entry name" value="7tm_4"/>
    <property type="match status" value="1"/>
</dbReference>
<evidence type="ECO:0000259" key="15">
    <source>
        <dbReference type="PROSITE" id="PS50262"/>
    </source>
</evidence>
<dbReference type="EMBL" id="JAOPHQ010004646">
    <property type="protein sequence ID" value="KAK0138369.1"/>
    <property type="molecule type" value="Genomic_DNA"/>
</dbReference>
<dbReference type="InterPro" id="IPR000725">
    <property type="entry name" value="Olfact_rcpt"/>
</dbReference>
<keyword evidence="17" id="KW-1185">Reference proteome</keyword>
<evidence type="ECO:0000256" key="11">
    <source>
        <dbReference type="ARBA" id="ARBA00023180"/>
    </source>
</evidence>
<dbReference type="InterPro" id="IPR000276">
    <property type="entry name" value="GPCR_Rhodpsn"/>
</dbReference>
<evidence type="ECO:0000256" key="10">
    <source>
        <dbReference type="ARBA" id="ARBA00023170"/>
    </source>
</evidence>
<comment type="subcellular location">
    <subcellularLocation>
        <location evidence="1 14">Cell membrane</location>
        <topology evidence="1 14">Multi-pass membrane protein</topology>
    </subcellularLocation>
</comment>
<keyword evidence="5 14" id="KW-0552">Olfaction</keyword>
<keyword evidence="2 14" id="KW-1003">Cell membrane</keyword>
<evidence type="ECO:0000256" key="5">
    <source>
        <dbReference type="ARBA" id="ARBA00022725"/>
    </source>
</evidence>
<dbReference type="SMART" id="SM01381">
    <property type="entry name" value="7TM_GPCR_Srsx"/>
    <property type="match status" value="1"/>
</dbReference>
<feature type="transmembrane region" description="Helical" evidence="14">
    <location>
        <begin position="199"/>
        <end position="221"/>
    </location>
</feature>
<keyword evidence="12 13" id="KW-0807">Transducer</keyword>
<keyword evidence="10 13" id="KW-0675">Receptor</keyword>